<keyword evidence="2 3" id="KW-0479">Metal-binding</keyword>
<keyword evidence="2 3" id="KW-0862">Zinc</keyword>
<reference evidence="6" key="1">
    <citation type="submission" date="2016-11" db="UniProtKB">
        <authorList>
            <consortium name="WormBaseParasite"/>
        </authorList>
    </citation>
    <scope>IDENTIFICATION</scope>
</reference>
<dbReference type="InterPro" id="IPR001506">
    <property type="entry name" value="Peptidase_M12A"/>
</dbReference>
<dbReference type="InterPro" id="IPR034035">
    <property type="entry name" value="Astacin-like_dom"/>
</dbReference>
<feature type="active site" evidence="2">
    <location>
        <position position="187"/>
    </location>
</feature>
<dbReference type="AlphaFoldDB" id="A0A1I7ZX31"/>
<dbReference type="InterPro" id="IPR006026">
    <property type="entry name" value="Peptidase_Metallo"/>
</dbReference>
<proteinExistence type="predicted"/>
<feature type="domain" description="Peptidase M12A" evidence="4">
    <location>
        <begin position="91"/>
        <end position="289"/>
    </location>
</feature>
<dbReference type="PANTHER" id="PTHR10127">
    <property type="entry name" value="DISCOIDIN, CUB, EGF, LAMININ , AND ZINC METALLOPROTEASE DOMAIN CONTAINING"/>
    <property type="match status" value="1"/>
</dbReference>
<feature type="binding site" evidence="2">
    <location>
        <position position="190"/>
    </location>
    <ligand>
        <name>Zn(2+)</name>
        <dbReference type="ChEBI" id="CHEBI:29105"/>
        <note>catalytic</note>
    </ligand>
</feature>
<dbReference type="WBParaSite" id="L893_g30631.t1">
    <property type="protein sequence ID" value="L893_g30631.t1"/>
    <property type="gene ID" value="L893_g30631"/>
</dbReference>
<dbReference type="CDD" id="cd04280">
    <property type="entry name" value="ZnMc_astacin_like"/>
    <property type="match status" value="1"/>
</dbReference>
<keyword evidence="2 3" id="KW-0482">Metalloprotease</keyword>
<dbReference type="SMART" id="SM00235">
    <property type="entry name" value="ZnMc"/>
    <property type="match status" value="1"/>
</dbReference>
<name>A0A1I7ZX31_9BILA</name>
<dbReference type="PANTHER" id="PTHR10127:SF875">
    <property type="entry name" value="ZINC METALLOPROTEINASE NAS-28"/>
    <property type="match status" value="1"/>
</dbReference>
<dbReference type="PRINTS" id="PR00480">
    <property type="entry name" value="ASTACIN"/>
</dbReference>
<feature type="binding site" evidence="2">
    <location>
        <position position="186"/>
    </location>
    <ligand>
        <name>Zn(2+)</name>
        <dbReference type="ChEBI" id="CHEBI:29105"/>
        <note>catalytic</note>
    </ligand>
</feature>
<comment type="caution">
    <text evidence="2">Lacks conserved residue(s) required for the propagation of feature annotation.</text>
</comment>
<dbReference type="GO" id="GO:0008270">
    <property type="term" value="F:zinc ion binding"/>
    <property type="evidence" value="ECO:0007669"/>
    <property type="project" value="UniProtKB-UniRule"/>
</dbReference>
<organism evidence="5 6">
    <name type="scientific">Steinernema glaseri</name>
    <dbReference type="NCBI Taxonomy" id="37863"/>
    <lineage>
        <taxon>Eukaryota</taxon>
        <taxon>Metazoa</taxon>
        <taxon>Ecdysozoa</taxon>
        <taxon>Nematoda</taxon>
        <taxon>Chromadorea</taxon>
        <taxon>Rhabditida</taxon>
        <taxon>Tylenchina</taxon>
        <taxon>Panagrolaimomorpha</taxon>
        <taxon>Strongyloidoidea</taxon>
        <taxon>Steinernematidae</taxon>
        <taxon>Steinernema</taxon>
    </lineage>
</organism>
<evidence type="ECO:0000256" key="3">
    <source>
        <dbReference type="RuleBase" id="RU361183"/>
    </source>
</evidence>
<dbReference type="Pfam" id="PF01400">
    <property type="entry name" value="Astacin"/>
    <property type="match status" value="1"/>
</dbReference>
<evidence type="ECO:0000256" key="2">
    <source>
        <dbReference type="PROSITE-ProRule" id="PRU01211"/>
    </source>
</evidence>
<comment type="cofactor">
    <cofactor evidence="2 3">
        <name>Zn(2+)</name>
        <dbReference type="ChEBI" id="CHEBI:29105"/>
    </cofactor>
    <text evidence="2 3">Binds 1 zinc ion per subunit.</text>
</comment>
<dbReference type="GO" id="GO:0004222">
    <property type="term" value="F:metalloendopeptidase activity"/>
    <property type="evidence" value="ECO:0007669"/>
    <property type="project" value="UniProtKB-UniRule"/>
</dbReference>
<dbReference type="GO" id="GO:0006508">
    <property type="term" value="P:proteolysis"/>
    <property type="evidence" value="ECO:0007669"/>
    <property type="project" value="UniProtKB-KW"/>
</dbReference>
<dbReference type="Gene3D" id="3.40.390.10">
    <property type="entry name" value="Collagenase (Catalytic Domain)"/>
    <property type="match status" value="1"/>
</dbReference>
<dbReference type="SUPFAM" id="SSF55486">
    <property type="entry name" value="Metalloproteases ('zincins'), catalytic domain"/>
    <property type="match status" value="1"/>
</dbReference>
<evidence type="ECO:0000313" key="6">
    <source>
        <dbReference type="WBParaSite" id="L893_g30631.t1"/>
    </source>
</evidence>
<sequence length="293" mass="32965">IVHDTPIIPYKAGAKINQQMSMYQHQEPVSEQAPEVNPDNVIPDIPSIPQKPIVEINKELSEYLHQGDIIENEEHLETRLGYKRFKRNTINALEEKGLVWETDKPIPYTIDAAILPDGVNAIHEALKFWSDNTCLSFKENGSAEGTTLMRFINGGGCYSSVGKQYKSSSQTVSIGPGCVFLGIAAHEIGHALGMWHTQSRYDRDDFVTVSNVNPTLMFNYVKETPSENYNHKVRYDYGSIMHYEPSSFALDKSKPTLLSKDAGYQKTMGQRVIPAFSDVWLINLQHNCLVLST</sequence>
<dbReference type="PROSITE" id="PS51864">
    <property type="entry name" value="ASTACIN"/>
    <property type="match status" value="1"/>
</dbReference>
<protein>
    <recommendedName>
        <fullName evidence="3">Metalloendopeptidase</fullName>
        <ecNumber evidence="3">3.4.24.-</ecNumber>
    </recommendedName>
</protein>
<dbReference type="EC" id="3.4.24.-" evidence="3"/>
<keyword evidence="2 3" id="KW-0645">Protease</keyword>
<dbReference type="Proteomes" id="UP000095287">
    <property type="component" value="Unplaced"/>
</dbReference>
<keyword evidence="5" id="KW-1185">Reference proteome</keyword>
<evidence type="ECO:0000313" key="5">
    <source>
        <dbReference type="Proteomes" id="UP000095287"/>
    </source>
</evidence>
<keyword evidence="1" id="KW-1015">Disulfide bond</keyword>
<evidence type="ECO:0000256" key="1">
    <source>
        <dbReference type="ARBA" id="ARBA00023157"/>
    </source>
</evidence>
<keyword evidence="2 3" id="KW-0378">Hydrolase</keyword>
<evidence type="ECO:0000259" key="4">
    <source>
        <dbReference type="PROSITE" id="PS51864"/>
    </source>
</evidence>
<dbReference type="InterPro" id="IPR024079">
    <property type="entry name" value="MetalloPept_cat_dom_sf"/>
</dbReference>
<accession>A0A1I7ZX31</accession>
<feature type="binding site" evidence="2">
    <location>
        <position position="196"/>
    </location>
    <ligand>
        <name>Zn(2+)</name>
        <dbReference type="ChEBI" id="CHEBI:29105"/>
        <note>catalytic</note>
    </ligand>
</feature>